<dbReference type="Proteomes" id="UP000054623">
    <property type="component" value="Unassembled WGS sequence"/>
</dbReference>
<feature type="transmembrane region" description="Helical" evidence="2">
    <location>
        <begin position="87"/>
        <end position="108"/>
    </location>
</feature>
<sequence>MMKKDAYNLWEQEGDLEKMKLFFHEVRPDSEKKERIKQLALEKIRVEELNAATVGESPRNILIPDLPPEESWGGRAQRRLKSFWWRWQWKLALPVAAVVMFAFIGIGMESLKDFPKGFGAGATPNSSAHTSAEDSVSRENISMAAPKESAQKFMENGAGFTAGGAPEVMLGSLSDMAAEERGVVRESPQSAPSTQNAPVMPIPEPQAPPAADDLAKKITYTLNASIQVEDVSQALTRVTQEITSLGGYVVNSSESSYQNNSSAYATFKVPSQQLEGFKGRLEEYGKVLNNSTDSLDVTNEYYDTQSKLRNLQAQETRYLEILNEAKTVDEILHIESYLSSTRMQIEQLQGQVKLWDHQVAYSTVSINFQNTPNPVGVDDPWRPVAWANTWQAAQDAVLKTISSTWNGINYLVVGIAYALPYLLGGAVLFGVYKTVKKVRRQK</sequence>
<dbReference type="InterPro" id="IPR025645">
    <property type="entry name" value="DUF4349"/>
</dbReference>
<evidence type="ECO:0000256" key="2">
    <source>
        <dbReference type="SAM" id="Phobius"/>
    </source>
</evidence>
<organism evidence="4 5">
    <name type="scientific">Desulfitobacterium hafniense</name>
    <name type="common">Desulfitobacterium frappieri</name>
    <dbReference type="NCBI Taxonomy" id="49338"/>
    <lineage>
        <taxon>Bacteria</taxon>
        <taxon>Bacillati</taxon>
        <taxon>Bacillota</taxon>
        <taxon>Clostridia</taxon>
        <taxon>Eubacteriales</taxon>
        <taxon>Desulfitobacteriaceae</taxon>
        <taxon>Desulfitobacterium</taxon>
    </lineage>
</organism>
<keyword evidence="2" id="KW-0812">Transmembrane</keyword>
<evidence type="ECO:0000313" key="5">
    <source>
        <dbReference type="Proteomes" id="UP000054623"/>
    </source>
</evidence>
<accession>A0A0W1JHS0</accession>
<feature type="compositionally biased region" description="Polar residues" evidence="1">
    <location>
        <begin position="187"/>
        <end position="197"/>
    </location>
</feature>
<dbReference type="RefSeq" id="WP_058491447.1">
    <property type="nucleotide sequence ID" value="NZ_LOCK01000028.1"/>
</dbReference>
<name>A0A0W1JHS0_DESHA</name>
<gene>
    <name evidence="4" type="ORF">AT727_06000</name>
</gene>
<keyword evidence="2" id="KW-0472">Membrane</keyword>
<comment type="caution">
    <text evidence="4">The sequence shown here is derived from an EMBL/GenBank/DDBJ whole genome shotgun (WGS) entry which is preliminary data.</text>
</comment>
<feature type="region of interest" description="Disordered" evidence="1">
    <location>
        <begin position="179"/>
        <end position="210"/>
    </location>
</feature>
<evidence type="ECO:0000313" key="4">
    <source>
        <dbReference type="EMBL" id="KTE91147.1"/>
    </source>
</evidence>
<feature type="domain" description="DUF4349" evidence="3">
    <location>
        <begin position="217"/>
        <end position="432"/>
    </location>
</feature>
<dbReference type="Pfam" id="PF14257">
    <property type="entry name" value="DUF4349"/>
    <property type="match status" value="1"/>
</dbReference>
<evidence type="ECO:0000256" key="1">
    <source>
        <dbReference type="SAM" id="MobiDB-lite"/>
    </source>
</evidence>
<keyword evidence="2" id="KW-1133">Transmembrane helix</keyword>
<dbReference type="EMBL" id="LOCK01000028">
    <property type="protein sequence ID" value="KTE91147.1"/>
    <property type="molecule type" value="Genomic_DNA"/>
</dbReference>
<proteinExistence type="predicted"/>
<evidence type="ECO:0000259" key="3">
    <source>
        <dbReference type="Pfam" id="PF14257"/>
    </source>
</evidence>
<feature type="transmembrane region" description="Helical" evidence="2">
    <location>
        <begin position="408"/>
        <end position="432"/>
    </location>
</feature>
<protein>
    <recommendedName>
        <fullName evidence="3">DUF4349 domain-containing protein</fullName>
    </recommendedName>
</protein>
<dbReference type="OrthoDB" id="9808253at2"/>
<dbReference type="AlphaFoldDB" id="A0A0W1JHS0"/>
<reference evidence="4 5" key="1">
    <citation type="submission" date="2015-12" db="EMBL/GenBank/DDBJ databases">
        <title>Draft Genome Sequence of Desulfitobacterium hafniense Strain DH, a Sulfate-reducing Bacterium Isolated from Paddy Soils.</title>
        <authorList>
            <person name="Bao P."/>
            <person name="Zhang X."/>
            <person name="Li G."/>
        </authorList>
    </citation>
    <scope>NUCLEOTIDE SEQUENCE [LARGE SCALE GENOMIC DNA]</scope>
    <source>
        <strain evidence="4 5">DH</strain>
    </source>
</reference>